<dbReference type="SMART" id="SM00387">
    <property type="entry name" value="HATPase_c"/>
    <property type="match status" value="1"/>
</dbReference>
<evidence type="ECO:0000259" key="9">
    <source>
        <dbReference type="PROSITE" id="PS50885"/>
    </source>
</evidence>
<evidence type="ECO:0000256" key="2">
    <source>
        <dbReference type="ARBA" id="ARBA00012438"/>
    </source>
</evidence>
<evidence type="ECO:0000256" key="4">
    <source>
        <dbReference type="ARBA" id="ARBA00022679"/>
    </source>
</evidence>
<dbReference type="GO" id="GO:0005886">
    <property type="term" value="C:plasma membrane"/>
    <property type="evidence" value="ECO:0007669"/>
    <property type="project" value="TreeGrafter"/>
</dbReference>
<dbReference type="CDD" id="cd00075">
    <property type="entry name" value="HATPase"/>
    <property type="match status" value="1"/>
</dbReference>
<dbReference type="InterPro" id="IPR036890">
    <property type="entry name" value="HATPase_C_sf"/>
</dbReference>
<dbReference type="SUPFAM" id="SSF47384">
    <property type="entry name" value="Homodimeric domain of signal transducing histidine kinase"/>
    <property type="match status" value="1"/>
</dbReference>
<dbReference type="SMART" id="SM00304">
    <property type="entry name" value="HAMP"/>
    <property type="match status" value="1"/>
</dbReference>
<keyword evidence="7" id="KW-1133">Transmembrane helix</keyword>
<feature type="transmembrane region" description="Helical" evidence="7">
    <location>
        <begin position="162"/>
        <end position="189"/>
    </location>
</feature>
<keyword evidence="3" id="KW-0597">Phosphoprotein</keyword>
<keyword evidence="7" id="KW-0812">Transmembrane</keyword>
<sequence length="466" mass="52188">MRHGLRTQLTRTIVLIVLITIALISALSNILIRIEFEKYAEKQQEVRSEDIVANLSRQYNSLTKQWNTDYVHGVGMYALYEGYVIRLYDQSGAVVWDAEDHDMTLCRHIMDEIADRMETMRPDLNGKFVLREYDLEQNGVNVGKVSITCYGPYFLSENDFQFLSALNLVFIIIGGLSLLSSLIAGGFMAKRISRPIIKTAHIAKQIAEGSYNIRFEGKTKTRELEELIAAVNHMADSLDRQENLRKQLTTDVAHELRTPLTAIASHLEAMIDGIWEATPERLRSCYEEIGRISGLVADMESLARVESDILKLKKTSVDLLELAHTVSSHFEMESAKKGISLKIQGEPSLIDVDRDRINQVIVNLLSNAVKYTPANGHICITVKDTPENSVLAVEDTGIGIPKDELPLIFERFYRTDKSRNRKTGGAGIGLTIAKSIVTAHGGKMEVESELDCGSRFIITLPKCLDS</sequence>
<keyword evidence="5 10" id="KW-0418">Kinase</keyword>
<keyword evidence="7" id="KW-0472">Membrane</keyword>
<dbReference type="Pfam" id="PF00512">
    <property type="entry name" value="HisKA"/>
    <property type="match status" value="1"/>
</dbReference>
<dbReference type="InterPro" id="IPR036097">
    <property type="entry name" value="HisK_dim/P_sf"/>
</dbReference>
<evidence type="ECO:0000256" key="7">
    <source>
        <dbReference type="SAM" id="Phobius"/>
    </source>
</evidence>
<dbReference type="GO" id="GO:0004721">
    <property type="term" value="F:phosphoprotein phosphatase activity"/>
    <property type="evidence" value="ECO:0007669"/>
    <property type="project" value="TreeGrafter"/>
</dbReference>
<dbReference type="FunFam" id="3.30.565.10:FF:000006">
    <property type="entry name" value="Sensor histidine kinase WalK"/>
    <property type="match status" value="1"/>
</dbReference>
<dbReference type="Gene3D" id="3.30.565.10">
    <property type="entry name" value="Histidine kinase-like ATPase, C-terminal domain"/>
    <property type="match status" value="1"/>
</dbReference>
<evidence type="ECO:0000256" key="6">
    <source>
        <dbReference type="ARBA" id="ARBA00023012"/>
    </source>
</evidence>
<dbReference type="AlphaFoldDB" id="A0A644WLN2"/>
<dbReference type="PANTHER" id="PTHR45453">
    <property type="entry name" value="PHOSPHATE REGULON SENSOR PROTEIN PHOR"/>
    <property type="match status" value="1"/>
</dbReference>
<dbReference type="CDD" id="cd00082">
    <property type="entry name" value="HisKA"/>
    <property type="match status" value="1"/>
</dbReference>
<dbReference type="PRINTS" id="PR00344">
    <property type="entry name" value="BCTRLSENSOR"/>
</dbReference>
<evidence type="ECO:0000313" key="10">
    <source>
        <dbReference type="EMBL" id="MPM03144.1"/>
    </source>
</evidence>
<dbReference type="PANTHER" id="PTHR45453:SF1">
    <property type="entry name" value="PHOSPHATE REGULON SENSOR PROTEIN PHOR"/>
    <property type="match status" value="1"/>
</dbReference>
<dbReference type="InterPro" id="IPR003661">
    <property type="entry name" value="HisK_dim/P_dom"/>
</dbReference>
<dbReference type="GO" id="GO:0016036">
    <property type="term" value="P:cellular response to phosphate starvation"/>
    <property type="evidence" value="ECO:0007669"/>
    <property type="project" value="TreeGrafter"/>
</dbReference>
<dbReference type="PROSITE" id="PS50109">
    <property type="entry name" value="HIS_KIN"/>
    <property type="match status" value="1"/>
</dbReference>
<name>A0A644WLN2_9ZZZZ</name>
<dbReference type="SMART" id="SM00388">
    <property type="entry name" value="HisKA"/>
    <property type="match status" value="1"/>
</dbReference>
<keyword evidence="6" id="KW-0902">Two-component regulatory system</keyword>
<dbReference type="InterPro" id="IPR050351">
    <property type="entry name" value="BphY/WalK/GraS-like"/>
</dbReference>
<dbReference type="EMBL" id="VSSQ01000927">
    <property type="protein sequence ID" value="MPM03144.1"/>
    <property type="molecule type" value="Genomic_DNA"/>
</dbReference>
<keyword evidence="4 10" id="KW-0808">Transferase</keyword>
<protein>
    <recommendedName>
        <fullName evidence="2">histidine kinase</fullName>
        <ecNumber evidence="2">2.7.13.3</ecNumber>
    </recommendedName>
</protein>
<evidence type="ECO:0000259" key="8">
    <source>
        <dbReference type="PROSITE" id="PS50109"/>
    </source>
</evidence>
<dbReference type="Gene3D" id="1.10.287.130">
    <property type="match status" value="1"/>
</dbReference>
<dbReference type="Pfam" id="PF00672">
    <property type="entry name" value="HAMP"/>
    <property type="match status" value="1"/>
</dbReference>
<dbReference type="SUPFAM" id="SSF158472">
    <property type="entry name" value="HAMP domain-like"/>
    <property type="match status" value="1"/>
</dbReference>
<comment type="catalytic activity">
    <reaction evidence="1">
        <text>ATP + protein L-histidine = ADP + protein N-phospho-L-histidine.</text>
        <dbReference type="EC" id="2.7.13.3"/>
    </reaction>
</comment>
<evidence type="ECO:0000256" key="5">
    <source>
        <dbReference type="ARBA" id="ARBA00022777"/>
    </source>
</evidence>
<dbReference type="SUPFAM" id="SSF55874">
    <property type="entry name" value="ATPase domain of HSP90 chaperone/DNA topoisomerase II/histidine kinase"/>
    <property type="match status" value="1"/>
</dbReference>
<evidence type="ECO:0000256" key="1">
    <source>
        <dbReference type="ARBA" id="ARBA00000085"/>
    </source>
</evidence>
<evidence type="ECO:0000256" key="3">
    <source>
        <dbReference type="ARBA" id="ARBA00022553"/>
    </source>
</evidence>
<proteinExistence type="predicted"/>
<reference evidence="10" key="1">
    <citation type="submission" date="2019-08" db="EMBL/GenBank/DDBJ databases">
        <authorList>
            <person name="Kucharzyk K."/>
            <person name="Murdoch R.W."/>
            <person name="Higgins S."/>
            <person name="Loffler F."/>
        </authorList>
    </citation>
    <scope>NUCLEOTIDE SEQUENCE</scope>
</reference>
<feature type="domain" description="HAMP" evidence="9">
    <location>
        <begin position="190"/>
        <end position="243"/>
    </location>
</feature>
<dbReference type="InterPro" id="IPR003594">
    <property type="entry name" value="HATPase_dom"/>
</dbReference>
<dbReference type="CDD" id="cd06225">
    <property type="entry name" value="HAMP"/>
    <property type="match status" value="1"/>
</dbReference>
<gene>
    <name evidence="10" type="primary">sasA_141</name>
    <name evidence="10" type="ORF">SDC9_49405</name>
</gene>
<dbReference type="Gene3D" id="6.10.340.10">
    <property type="match status" value="1"/>
</dbReference>
<comment type="caution">
    <text evidence="10">The sequence shown here is derived from an EMBL/GenBank/DDBJ whole genome shotgun (WGS) entry which is preliminary data.</text>
</comment>
<dbReference type="PROSITE" id="PS50885">
    <property type="entry name" value="HAMP"/>
    <property type="match status" value="1"/>
</dbReference>
<dbReference type="InterPro" id="IPR005467">
    <property type="entry name" value="His_kinase_dom"/>
</dbReference>
<organism evidence="10">
    <name type="scientific">bioreactor metagenome</name>
    <dbReference type="NCBI Taxonomy" id="1076179"/>
    <lineage>
        <taxon>unclassified sequences</taxon>
        <taxon>metagenomes</taxon>
        <taxon>ecological metagenomes</taxon>
    </lineage>
</organism>
<feature type="domain" description="Histidine kinase" evidence="8">
    <location>
        <begin position="251"/>
        <end position="464"/>
    </location>
</feature>
<dbReference type="InterPro" id="IPR003660">
    <property type="entry name" value="HAMP_dom"/>
</dbReference>
<dbReference type="GO" id="GO:0000155">
    <property type="term" value="F:phosphorelay sensor kinase activity"/>
    <property type="evidence" value="ECO:0007669"/>
    <property type="project" value="InterPro"/>
</dbReference>
<dbReference type="InterPro" id="IPR004358">
    <property type="entry name" value="Sig_transdc_His_kin-like_C"/>
</dbReference>
<dbReference type="Pfam" id="PF02518">
    <property type="entry name" value="HATPase_c"/>
    <property type="match status" value="1"/>
</dbReference>
<accession>A0A644WLN2</accession>
<dbReference type="EC" id="2.7.13.3" evidence="2"/>
<feature type="transmembrane region" description="Helical" evidence="7">
    <location>
        <begin position="12"/>
        <end position="32"/>
    </location>
</feature>